<reference evidence="5" key="1">
    <citation type="submission" date="2021-03" db="EMBL/GenBank/DDBJ databases">
        <title>Antimicrobial resistance genes in bacteria isolated from Japanese honey, and their potential for conferring macrolide and lincosamide resistance in the American foulbrood pathogen Paenibacillus larvae.</title>
        <authorList>
            <person name="Okamoto M."/>
            <person name="Kumagai M."/>
            <person name="Kanamori H."/>
            <person name="Takamatsu D."/>
        </authorList>
    </citation>
    <scope>NUCLEOTIDE SEQUENCE</scope>
    <source>
        <strain evidence="5">J40TS1</strain>
    </source>
</reference>
<evidence type="ECO:0000313" key="5">
    <source>
        <dbReference type="EMBL" id="GIP16093.1"/>
    </source>
</evidence>
<proteinExistence type="predicted"/>
<organism evidence="5 6">
    <name type="scientific">Paenibacillus montaniterrae</name>
    <dbReference type="NCBI Taxonomy" id="429341"/>
    <lineage>
        <taxon>Bacteria</taxon>
        <taxon>Bacillati</taxon>
        <taxon>Bacillota</taxon>
        <taxon>Bacilli</taxon>
        <taxon>Bacillales</taxon>
        <taxon>Paenibacillaceae</taxon>
        <taxon>Paenibacillus</taxon>
    </lineage>
</organism>
<dbReference type="RefSeq" id="WP_213514328.1">
    <property type="nucleotide sequence ID" value="NZ_BOSE01000002.1"/>
</dbReference>
<dbReference type="GO" id="GO:0043565">
    <property type="term" value="F:sequence-specific DNA binding"/>
    <property type="evidence" value="ECO:0007669"/>
    <property type="project" value="InterPro"/>
</dbReference>
<dbReference type="GO" id="GO:0003700">
    <property type="term" value="F:DNA-binding transcription factor activity"/>
    <property type="evidence" value="ECO:0007669"/>
    <property type="project" value="InterPro"/>
</dbReference>
<dbReference type="SMART" id="SM00342">
    <property type="entry name" value="HTH_ARAC"/>
    <property type="match status" value="1"/>
</dbReference>
<dbReference type="Proteomes" id="UP000683139">
    <property type="component" value="Unassembled WGS sequence"/>
</dbReference>
<protein>
    <submittedName>
        <fullName evidence="5">AraC family transcriptional regulator</fullName>
    </submittedName>
</protein>
<dbReference type="InterPro" id="IPR018060">
    <property type="entry name" value="HTH_AraC"/>
</dbReference>
<dbReference type="InterPro" id="IPR009057">
    <property type="entry name" value="Homeodomain-like_sf"/>
</dbReference>
<evidence type="ECO:0000256" key="3">
    <source>
        <dbReference type="ARBA" id="ARBA00023163"/>
    </source>
</evidence>
<evidence type="ECO:0000256" key="1">
    <source>
        <dbReference type="ARBA" id="ARBA00023015"/>
    </source>
</evidence>
<sequence>MIAMSDYPELSYLCKLIHESLQLPVFCQYTESLQEELYWSKGIAKHPFLADPVELFRSVVEHKTELNGPIVHLTNYMEQFAVVPVKRNGRCLAVIVIGPTIRKRAADYSLSELFNEQGMTIEEQAQWNVYLRNLQSVDQMQCLHICVSANWMVNQEALDITDVIQMNLQYEMSKKKKQLELELADWREYSIFQEGIATSSQLLDFIRQGNKAELMKQLIQFISNVSEIGVQSSRSQLRSVKNLAICGITLSSRAATEGGVDEELTAKLCDLHIRHVEELNDLALVEAAVVGAILDFTERVSQIRANGVSKAVQLSKEFIYLHLFEEISMQQLAAVSGLNPHYLSQLFKKETGLTLINYIQRERVEEAKKLLDHSNDTISAIGARLAFYDQAHFIKVFKKHAGITPKQYRNRNRAM</sequence>
<dbReference type="PROSITE" id="PS00041">
    <property type="entry name" value="HTH_ARAC_FAMILY_1"/>
    <property type="match status" value="1"/>
</dbReference>
<comment type="caution">
    <text evidence="5">The sequence shown here is derived from an EMBL/GenBank/DDBJ whole genome shotgun (WGS) entry which is preliminary data.</text>
</comment>
<keyword evidence="6" id="KW-1185">Reference proteome</keyword>
<dbReference type="Gene3D" id="1.10.10.60">
    <property type="entry name" value="Homeodomain-like"/>
    <property type="match status" value="2"/>
</dbReference>
<dbReference type="PANTHER" id="PTHR43280:SF34">
    <property type="entry name" value="ARAC-FAMILY TRANSCRIPTIONAL REGULATOR"/>
    <property type="match status" value="1"/>
</dbReference>
<keyword evidence="2" id="KW-0238">DNA-binding</keyword>
<dbReference type="PANTHER" id="PTHR43280">
    <property type="entry name" value="ARAC-FAMILY TRANSCRIPTIONAL REGULATOR"/>
    <property type="match status" value="1"/>
</dbReference>
<dbReference type="SUPFAM" id="SSF46689">
    <property type="entry name" value="Homeodomain-like"/>
    <property type="match status" value="2"/>
</dbReference>
<name>A0A919YLI5_9BACL</name>
<dbReference type="PROSITE" id="PS01124">
    <property type="entry name" value="HTH_ARAC_FAMILY_2"/>
    <property type="match status" value="1"/>
</dbReference>
<dbReference type="EMBL" id="BOSE01000002">
    <property type="protein sequence ID" value="GIP16093.1"/>
    <property type="molecule type" value="Genomic_DNA"/>
</dbReference>
<evidence type="ECO:0000313" key="6">
    <source>
        <dbReference type="Proteomes" id="UP000683139"/>
    </source>
</evidence>
<dbReference type="InterPro" id="IPR018062">
    <property type="entry name" value="HTH_AraC-typ_CS"/>
</dbReference>
<keyword evidence="1" id="KW-0805">Transcription regulation</keyword>
<dbReference type="Pfam" id="PF12833">
    <property type="entry name" value="HTH_18"/>
    <property type="match status" value="1"/>
</dbReference>
<dbReference type="AlphaFoldDB" id="A0A919YLI5"/>
<gene>
    <name evidence="5" type="primary">trrA</name>
    <name evidence="5" type="ORF">J40TS1_17350</name>
</gene>
<feature type="domain" description="HTH araC/xylS-type" evidence="4">
    <location>
        <begin position="313"/>
        <end position="411"/>
    </location>
</feature>
<evidence type="ECO:0000256" key="2">
    <source>
        <dbReference type="ARBA" id="ARBA00023125"/>
    </source>
</evidence>
<evidence type="ECO:0000259" key="4">
    <source>
        <dbReference type="PROSITE" id="PS01124"/>
    </source>
</evidence>
<accession>A0A919YLI5</accession>
<keyword evidence="3" id="KW-0804">Transcription</keyword>